<dbReference type="Gene3D" id="3.60.21.10">
    <property type="match status" value="1"/>
</dbReference>
<dbReference type="RefSeq" id="WP_267928342.1">
    <property type="nucleotide sequence ID" value="NZ_AP024233.1"/>
</dbReference>
<dbReference type="InterPro" id="IPR024654">
    <property type="entry name" value="Calcineurin-like_PHP_lpxH"/>
</dbReference>
<name>A0A915XKL8_9BACT</name>
<dbReference type="InterPro" id="IPR000979">
    <property type="entry name" value="Phosphodiesterase_MJ0936/Vps29"/>
</dbReference>
<evidence type="ECO:0000259" key="2">
    <source>
        <dbReference type="Pfam" id="PF12850"/>
    </source>
</evidence>
<dbReference type="PANTHER" id="PTHR11124">
    <property type="entry name" value="VACUOLAR SORTING PROTEIN VPS29"/>
    <property type="match status" value="1"/>
</dbReference>
<gene>
    <name evidence="3" type="ORF">GF1_08170</name>
</gene>
<dbReference type="AlphaFoldDB" id="A0A915XKL8"/>
<dbReference type="Proteomes" id="UP001063350">
    <property type="component" value="Chromosome"/>
</dbReference>
<organism evidence="3 4">
    <name type="scientific">Desulfolithobacter dissulfuricans</name>
    <dbReference type="NCBI Taxonomy" id="2795293"/>
    <lineage>
        <taxon>Bacteria</taxon>
        <taxon>Pseudomonadati</taxon>
        <taxon>Thermodesulfobacteriota</taxon>
        <taxon>Desulfobulbia</taxon>
        <taxon>Desulfobulbales</taxon>
        <taxon>Desulfobulbaceae</taxon>
        <taxon>Desulfolithobacter</taxon>
    </lineage>
</organism>
<sequence length="183" mass="20941">MISILGNTDHKVRRLLRGKNFKKPRKAEKRIMYTWTADHLSPENAAYLGGMKQQAILEMEGWRIGVFHGSPASPDEFLFSDTPTLRFQELARKTDCSIIITGHSHTPYHKKVLGRHFINPGSVGRMFDGNPAASWAVLELNGDQVRVRHFRTPYDVDRVVRTLAENLLPPIYGVMYRQGRKLN</sequence>
<comment type="similarity">
    <text evidence="1">Belongs to the metallophosphoesterase superfamily. YfcE family.</text>
</comment>
<dbReference type="KEGG" id="ddu:GF1_08170"/>
<feature type="domain" description="Calcineurin-like phosphoesterase" evidence="2">
    <location>
        <begin position="4"/>
        <end position="141"/>
    </location>
</feature>
<protein>
    <recommendedName>
        <fullName evidence="2">Calcineurin-like phosphoesterase domain-containing protein</fullName>
    </recommendedName>
</protein>
<dbReference type="Pfam" id="PF12850">
    <property type="entry name" value="Metallophos_2"/>
    <property type="match status" value="1"/>
</dbReference>
<accession>A0A915XKL8</accession>
<evidence type="ECO:0000313" key="3">
    <source>
        <dbReference type="EMBL" id="BCO08441.1"/>
    </source>
</evidence>
<evidence type="ECO:0000313" key="4">
    <source>
        <dbReference type="Proteomes" id="UP001063350"/>
    </source>
</evidence>
<evidence type="ECO:0000256" key="1">
    <source>
        <dbReference type="ARBA" id="ARBA00008950"/>
    </source>
</evidence>
<dbReference type="InterPro" id="IPR029052">
    <property type="entry name" value="Metallo-depent_PP-like"/>
</dbReference>
<proteinExistence type="inferred from homology"/>
<reference evidence="3" key="1">
    <citation type="submission" date="2020-12" db="EMBL/GenBank/DDBJ databases">
        <title>Desulfobium dissulfuricans gen. nov., sp. nov., a novel mesophilic, sulfate-reducing bacterium isolated from a deep-sea hydrothermal vent.</title>
        <authorList>
            <person name="Hashimoto Y."/>
            <person name="Tame A."/>
            <person name="Sawayama S."/>
            <person name="Miyazaki J."/>
            <person name="Takai K."/>
            <person name="Nakagawa S."/>
        </authorList>
    </citation>
    <scope>NUCLEOTIDE SEQUENCE</scope>
    <source>
        <strain evidence="3">GF1</strain>
    </source>
</reference>
<keyword evidence="4" id="KW-1185">Reference proteome</keyword>
<dbReference type="SUPFAM" id="SSF56300">
    <property type="entry name" value="Metallo-dependent phosphatases"/>
    <property type="match status" value="1"/>
</dbReference>
<dbReference type="EMBL" id="AP024233">
    <property type="protein sequence ID" value="BCO08441.1"/>
    <property type="molecule type" value="Genomic_DNA"/>
</dbReference>